<evidence type="ECO:0000313" key="4">
    <source>
        <dbReference type="Proteomes" id="UP001295463"/>
    </source>
</evidence>
<dbReference type="InterPro" id="IPR002822">
    <property type="entry name" value="Ni_insertion"/>
</dbReference>
<dbReference type="PANTHER" id="PTHR36566">
    <property type="entry name" value="NICKEL INSERTION PROTEIN-RELATED"/>
    <property type="match status" value="1"/>
</dbReference>
<evidence type="ECO:0000313" key="3">
    <source>
        <dbReference type="EMBL" id="CAH2032415.1"/>
    </source>
</evidence>
<proteinExistence type="inferred from homology"/>
<dbReference type="RefSeq" id="WP_305733167.1">
    <property type="nucleotide sequence ID" value="NZ_OW150024.1"/>
</dbReference>
<dbReference type="EMBL" id="OW150024">
    <property type="protein sequence ID" value="CAH2032415.1"/>
    <property type="molecule type" value="Genomic_DNA"/>
</dbReference>
<keyword evidence="4" id="KW-1185">Reference proteome</keyword>
<dbReference type="PANTHER" id="PTHR36566:SF1">
    <property type="entry name" value="PYRIDINIUM-3,5-BISTHIOCARBOXYLIC ACID MONONUCLEOTIDE NICKEL INSERTION PROTEIN"/>
    <property type="match status" value="1"/>
</dbReference>
<dbReference type="Proteomes" id="UP001295463">
    <property type="component" value="Chromosome"/>
</dbReference>
<dbReference type="HAMAP" id="MF_01074">
    <property type="entry name" value="LarC"/>
    <property type="match status" value="1"/>
</dbReference>
<accession>A0ABM9DAY9</accession>
<name>A0ABM9DAY9_9BACT</name>
<dbReference type="Gene3D" id="3.30.70.1380">
    <property type="entry name" value="Transcriptional regulatory protein pf0864 domain like"/>
    <property type="match status" value="1"/>
</dbReference>
<evidence type="ECO:0000256" key="2">
    <source>
        <dbReference type="HAMAP-Rule" id="MF_01074"/>
    </source>
</evidence>
<sequence>MNLLYLDATAGISGDMTVAALLDLGLPLDHLQEQLATLALPPDSFTLVAQRVERRGMAGLHLDVRLPGDDHHHHGAHGHHHHRSYADIRAMIAASGLNERVKATAQRIFLRLAEAEALVHDTTVDAVTFHEVGAVDSIVDIVATAIGLDYLQVGRLHVSAVPLGGGFVETAHGRLPVPAPATAKLLTGCAVHARCGDGERVTPTGAAILAALAERADTMPEMTITRIGHGAGTKDFADCPNLLRAFLGTTPQSSEQDMVREAVCNLDDVTPEQLGYTLERLLEAGALDVWHTAIQMKKNRPAVQLSFLCTAAHLDALIGLVMAETGSLGVRVYEVTRRIAPRTVEERLTPWGTVHFKRSPAGIKPEYEDCRRIAREQGLPLREVQQRLLREERNDRR</sequence>
<dbReference type="Gene3D" id="3.10.20.300">
    <property type="entry name" value="mk0293 like domain"/>
    <property type="match status" value="1"/>
</dbReference>
<dbReference type="NCBIfam" id="TIGR00299">
    <property type="entry name" value="nickel pincer cofactor biosynthesis protein LarC"/>
    <property type="match status" value="1"/>
</dbReference>
<keyword evidence="1 2" id="KW-0533">Nickel</keyword>
<dbReference type="Pfam" id="PF01969">
    <property type="entry name" value="Ni_insertion"/>
    <property type="match status" value="1"/>
</dbReference>
<evidence type="ECO:0000256" key="1">
    <source>
        <dbReference type="ARBA" id="ARBA00022596"/>
    </source>
</evidence>
<keyword evidence="2" id="KW-0456">Lyase</keyword>
<organism evidence="3 4">
    <name type="scientific">Trichlorobacter ammonificans</name>
    <dbReference type="NCBI Taxonomy" id="2916410"/>
    <lineage>
        <taxon>Bacteria</taxon>
        <taxon>Pseudomonadati</taxon>
        <taxon>Thermodesulfobacteriota</taxon>
        <taxon>Desulfuromonadia</taxon>
        <taxon>Geobacterales</taxon>
        <taxon>Geobacteraceae</taxon>
        <taxon>Trichlorobacter</taxon>
    </lineage>
</organism>
<protein>
    <recommendedName>
        <fullName evidence="2">Putative nickel insertion protein</fullName>
    </recommendedName>
</protein>
<gene>
    <name evidence="3" type="ORF">GEAMG1_2579</name>
</gene>
<comment type="similarity">
    <text evidence="2">Belongs to the LarC family.</text>
</comment>
<reference evidence="3 4" key="1">
    <citation type="submission" date="2022-03" db="EMBL/GenBank/DDBJ databases">
        <authorList>
            <person name="Koch H."/>
        </authorList>
    </citation>
    <scope>NUCLEOTIDE SEQUENCE [LARGE SCALE GENOMIC DNA]</scope>
    <source>
        <strain evidence="3 4">G1</strain>
    </source>
</reference>